<feature type="region of interest" description="Disordered" evidence="1">
    <location>
        <begin position="457"/>
        <end position="493"/>
    </location>
</feature>
<dbReference type="Proteomes" id="UP000585474">
    <property type="component" value="Unassembled WGS sequence"/>
</dbReference>
<comment type="caution">
    <text evidence="2">The sequence shown here is derived from an EMBL/GenBank/DDBJ whole genome shotgun (WGS) entry which is preliminary data.</text>
</comment>
<dbReference type="OrthoDB" id="1740536at2759"/>
<organism evidence="2 3">
    <name type="scientific">Actinidia rufa</name>
    <dbReference type="NCBI Taxonomy" id="165716"/>
    <lineage>
        <taxon>Eukaryota</taxon>
        <taxon>Viridiplantae</taxon>
        <taxon>Streptophyta</taxon>
        <taxon>Embryophyta</taxon>
        <taxon>Tracheophyta</taxon>
        <taxon>Spermatophyta</taxon>
        <taxon>Magnoliopsida</taxon>
        <taxon>eudicotyledons</taxon>
        <taxon>Gunneridae</taxon>
        <taxon>Pentapetalae</taxon>
        <taxon>asterids</taxon>
        <taxon>Ericales</taxon>
        <taxon>Actinidiaceae</taxon>
        <taxon>Actinidia</taxon>
    </lineage>
</organism>
<accession>A0A7J0GEK0</accession>
<evidence type="ECO:0000313" key="3">
    <source>
        <dbReference type="Proteomes" id="UP000585474"/>
    </source>
</evidence>
<protein>
    <submittedName>
        <fullName evidence="2">Uncharacterized protein</fullName>
    </submittedName>
</protein>
<feature type="region of interest" description="Disordered" evidence="1">
    <location>
        <begin position="252"/>
        <end position="272"/>
    </location>
</feature>
<dbReference type="AlphaFoldDB" id="A0A7J0GEK0"/>
<feature type="region of interest" description="Disordered" evidence="1">
    <location>
        <begin position="115"/>
        <end position="143"/>
    </location>
</feature>
<proteinExistence type="predicted"/>
<feature type="compositionally biased region" description="Polar residues" evidence="1">
    <location>
        <begin position="482"/>
        <end position="493"/>
    </location>
</feature>
<reference evidence="2 3" key="1">
    <citation type="submission" date="2019-07" db="EMBL/GenBank/DDBJ databases">
        <title>De Novo Assembly of kiwifruit Actinidia rufa.</title>
        <authorList>
            <person name="Sugita-Konishi S."/>
            <person name="Sato K."/>
            <person name="Mori E."/>
            <person name="Abe Y."/>
            <person name="Kisaki G."/>
            <person name="Hamano K."/>
            <person name="Suezawa K."/>
            <person name="Otani M."/>
            <person name="Fukuda T."/>
            <person name="Manabe T."/>
            <person name="Gomi K."/>
            <person name="Tabuchi M."/>
            <person name="Akimitsu K."/>
            <person name="Kataoka I."/>
        </authorList>
    </citation>
    <scope>NUCLEOTIDE SEQUENCE [LARGE SCALE GENOMIC DNA]</scope>
    <source>
        <strain evidence="3">cv. Fuchu</strain>
    </source>
</reference>
<sequence>MVDWLLRKEDSQDITIKCLQTQLAKMAQIFVDNRLMKPIQVAKGGPSEDMSKRSNLSPRRGHSQAELILVWIFRETLNAKRNQEGDLRAKLNNRIAAASDKVITVELVARTTRPEPREPIPRYQTPFSRDIEGMDSPKNLRRRGSHCTIGSQTNDGPLESLGRTNVSSVPIELTGSQVEIVQLAPRGINWELSPARRGICSSEELAVASYKLGLTLRERLWEDLTLSPPADLRDLMSRVEMFAQLEDDVRQAERTTGTTPLGEGQFKRRKAGSVDYENRAKQGINVVFKEPIYKFLARIRDKPYFKKPDPWEGTPKGVINGGSKVIKGERRNKVQKLVEPQARVFQSREGAQNQELPSSELFLDQLVWDGHLKEFVDQEKTKAKEAKAKPNPSEAHASNNTGAEEDPSVQPWGEPRSMRRDQRGCQALLGTPASPPRRYQAKLRLVAYRNCLQFSRSPDCTLAQGPSRRQPSPAPLMPCLTTPRQQSLHPKLR</sequence>
<feature type="region of interest" description="Disordered" evidence="1">
    <location>
        <begin position="379"/>
        <end position="419"/>
    </location>
</feature>
<evidence type="ECO:0000256" key="1">
    <source>
        <dbReference type="SAM" id="MobiDB-lite"/>
    </source>
</evidence>
<feature type="compositionally biased region" description="Basic and acidic residues" evidence="1">
    <location>
        <begin position="379"/>
        <end position="388"/>
    </location>
</feature>
<gene>
    <name evidence="2" type="ORF">Acr_20g0010320</name>
</gene>
<evidence type="ECO:0000313" key="2">
    <source>
        <dbReference type="EMBL" id="GFZ09224.1"/>
    </source>
</evidence>
<keyword evidence="3" id="KW-1185">Reference proteome</keyword>
<name>A0A7J0GEK0_9ERIC</name>
<dbReference type="EMBL" id="BJWL01000020">
    <property type="protein sequence ID" value="GFZ09224.1"/>
    <property type="molecule type" value="Genomic_DNA"/>
</dbReference>